<feature type="domain" description="Ketoreductase" evidence="14">
    <location>
        <begin position="49"/>
        <end position="240"/>
    </location>
</feature>
<evidence type="ECO:0000256" key="2">
    <source>
        <dbReference type="ARBA" id="ARBA00006484"/>
    </source>
</evidence>
<evidence type="ECO:0000256" key="5">
    <source>
        <dbReference type="ARBA" id="ARBA00022989"/>
    </source>
</evidence>
<keyword evidence="7" id="KW-0443">Lipid metabolism</keyword>
<comment type="subcellular location">
    <subcellularLocation>
        <location evidence="1">Membrane</location>
        <topology evidence="1">Multi-pass membrane protein</topology>
    </subcellularLocation>
</comment>
<dbReference type="PRINTS" id="PR00081">
    <property type="entry name" value="GDHRDH"/>
</dbReference>
<keyword evidence="8 13" id="KW-0472">Membrane</keyword>
<feature type="transmembrane region" description="Helical" evidence="13">
    <location>
        <begin position="20"/>
        <end position="41"/>
    </location>
</feature>
<evidence type="ECO:0000256" key="10">
    <source>
        <dbReference type="ARBA" id="ARBA00068717"/>
    </source>
</evidence>
<dbReference type="OrthoDB" id="10253736at2759"/>
<evidence type="ECO:0000256" key="12">
    <source>
        <dbReference type="RuleBase" id="RU000363"/>
    </source>
</evidence>
<evidence type="ECO:0000256" key="13">
    <source>
        <dbReference type="SAM" id="Phobius"/>
    </source>
</evidence>
<dbReference type="PANTHER" id="PTHR24322">
    <property type="entry name" value="PKSB"/>
    <property type="match status" value="1"/>
</dbReference>
<evidence type="ECO:0000256" key="8">
    <source>
        <dbReference type="ARBA" id="ARBA00023136"/>
    </source>
</evidence>
<evidence type="ECO:0000256" key="9">
    <source>
        <dbReference type="ARBA" id="ARBA00059620"/>
    </source>
</evidence>
<proteinExistence type="inferred from homology"/>
<protein>
    <recommendedName>
        <fullName evidence="10">Short-chain dehydrogenase/reductase 3</fullName>
    </recommendedName>
    <alternativeName>
        <fullName evidence="11">Retinal short-chain dehydrogenase/reductase 1</fullName>
    </alternativeName>
</protein>
<dbReference type="GO" id="GO:0052650">
    <property type="term" value="F:all-trans-retinol dehydrogenase (NADP+) activity"/>
    <property type="evidence" value="ECO:0007669"/>
    <property type="project" value="UniProtKB-ARBA"/>
</dbReference>
<comment type="similarity">
    <text evidence="2 12">Belongs to the short-chain dehydrogenases/reductases (SDR) family.</text>
</comment>
<evidence type="ECO:0000313" key="16">
    <source>
        <dbReference type="Proteomes" id="UP000614601"/>
    </source>
</evidence>
<evidence type="ECO:0000256" key="3">
    <source>
        <dbReference type="ARBA" id="ARBA00022692"/>
    </source>
</evidence>
<dbReference type="PRINTS" id="PR00080">
    <property type="entry name" value="SDRFAMILY"/>
</dbReference>
<dbReference type="InterPro" id="IPR057326">
    <property type="entry name" value="KR_dom"/>
</dbReference>
<dbReference type="GO" id="GO:0016020">
    <property type="term" value="C:membrane"/>
    <property type="evidence" value="ECO:0007669"/>
    <property type="project" value="UniProtKB-SubCell"/>
</dbReference>
<dbReference type="InterPro" id="IPR002347">
    <property type="entry name" value="SDR_fam"/>
</dbReference>
<evidence type="ECO:0000259" key="14">
    <source>
        <dbReference type="SMART" id="SM00822"/>
    </source>
</evidence>
<evidence type="ECO:0000256" key="1">
    <source>
        <dbReference type="ARBA" id="ARBA00004141"/>
    </source>
</evidence>
<comment type="function">
    <text evidence="9">Catalyzes the reduction of all-trans-retinal to all-trans-retinol in the presence of NADPH.</text>
</comment>
<dbReference type="SUPFAM" id="SSF51735">
    <property type="entry name" value="NAD(P)-binding Rossmann-fold domains"/>
    <property type="match status" value="1"/>
</dbReference>
<keyword evidence="16" id="KW-1185">Reference proteome</keyword>
<reference evidence="15" key="1">
    <citation type="submission" date="2020-09" db="EMBL/GenBank/DDBJ databases">
        <authorList>
            <person name="Kikuchi T."/>
        </authorList>
    </citation>
    <scope>NUCLEOTIDE SEQUENCE</scope>
    <source>
        <strain evidence="15">SH1</strain>
    </source>
</reference>
<organism evidence="15 16">
    <name type="scientific">Bursaphelenchus okinawaensis</name>
    <dbReference type="NCBI Taxonomy" id="465554"/>
    <lineage>
        <taxon>Eukaryota</taxon>
        <taxon>Metazoa</taxon>
        <taxon>Ecdysozoa</taxon>
        <taxon>Nematoda</taxon>
        <taxon>Chromadorea</taxon>
        <taxon>Rhabditida</taxon>
        <taxon>Tylenchina</taxon>
        <taxon>Tylenchomorpha</taxon>
        <taxon>Aphelenchoidea</taxon>
        <taxon>Aphelenchoididae</taxon>
        <taxon>Bursaphelenchus</taxon>
    </lineage>
</organism>
<dbReference type="CDD" id="cd05339">
    <property type="entry name" value="17beta-HSDXI-like_SDR_c"/>
    <property type="match status" value="1"/>
</dbReference>
<evidence type="ECO:0000313" key="15">
    <source>
        <dbReference type="EMBL" id="CAD5205415.1"/>
    </source>
</evidence>
<dbReference type="Proteomes" id="UP000614601">
    <property type="component" value="Unassembled WGS sequence"/>
</dbReference>
<dbReference type="Proteomes" id="UP000783686">
    <property type="component" value="Unassembled WGS sequence"/>
</dbReference>
<keyword evidence="3 13" id="KW-0812">Transmembrane</keyword>
<evidence type="ECO:0000256" key="7">
    <source>
        <dbReference type="ARBA" id="ARBA00023098"/>
    </source>
</evidence>
<comment type="caution">
    <text evidence="15">The sequence shown here is derived from an EMBL/GenBank/DDBJ whole genome shotgun (WGS) entry which is preliminary data.</text>
</comment>
<evidence type="ECO:0000256" key="6">
    <source>
        <dbReference type="ARBA" id="ARBA00023002"/>
    </source>
</evidence>
<name>A0A811JQB1_9BILA</name>
<accession>A0A811JQB1</accession>
<dbReference type="GO" id="GO:0005811">
    <property type="term" value="C:lipid droplet"/>
    <property type="evidence" value="ECO:0007669"/>
    <property type="project" value="TreeGrafter"/>
</dbReference>
<dbReference type="AlphaFoldDB" id="A0A811JQB1"/>
<evidence type="ECO:0000256" key="4">
    <source>
        <dbReference type="ARBA" id="ARBA00022857"/>
    </source>
</evidence>
<evidence type="ECO:0000256" key="11">
    <source>
        <dbReference type="ARBA" id="ARBA00082544"/>
    </source>
</evidence>
<dbReference type="SMART" id="SM00822">
    <property type="entry name" value="PKS_KR"/>
    <property type="match status" value="1"/>
</dbReference>
<dbReference type="InterPro" id="IPR036291">
    <property type="entry name" value="NAD(P)-bd_dom_sf"/>
</dbReference>
<keyword evidence="6" id="KW-0560">Oxidoreductase</keyword>
<dbReference type="EMBL" id="CAJFDH010000001">
    <property type="protein sequence ID" value="CAD5205415.1"/>
    <property type="molecule type" value="Genomic_DNA"/>
</dbReference>
<sequence>MEQEQEFDLLYEVLHFLLFLLKYTLNAVCGTITALIPAGVLPRKSIKNKVCLITGSASGIGRLLAIKFGELGAIILLWDVNEKGNKETLKILKQKGITAHAYTVNLADKQSIYSTAVKVKQQVGDVYMVINNAGIVSGQDLVELSDESMELTIDVNVKSLFYVTKAFLSEMLDADEGHIVTMASIAGHAGMIGLTDYCASKHAAVGFMSSLYRELAFRKSNVKTTTVSPYYINTGMFEGVTESRLRYVCPILEPDYVADRIVDAVLTDTVDLILPRFLYFIKFAGTFMPQSCVDAIYDYTGTDSTMLGFKGRN</sequence>
<keyword evidence="5 13" id="KW-1133">Transmembrane helix</keyword>
<dbReference type="Pfam" id="PF00106">
    <property type="entry name" value="adh_short"/>
    <property type="match status" value="1"/>
</dbReference>
<dbReference type="EMBL" id="CAJFCW020000001">
    <property type="protein sequence ID" value="CAG9077259.1"/>
    <property type="molecule type" value="Genomic_DNA"/>
</dbReference>
<gene>
    <name evidence="15" type="ORF">BOKJ2_LOCUS99</name>
</gene>
<dbReference type="FunFam" id="3.40.50.720:FF:000131">
    <property type="entry name" value="Short-chain dehydrogenase/reductase 3"/>
    <property type="match status" value="1"/>
</dbReference>
<dbReference type="Gene3D" id="3.40.50.720">
    <property type="entry name" value="NAD(P)-binding Rossmann-like Domain"/>
    <property type="match status" value="1"/>
</dbReference>
<keyword evidence="4" id="KW-0521">NADP</keyword>
<dbReference type="PANTHER" id="PTHR24322:SF742">
    <property type="entry name" value="PROTEIN DHS-3"/>
    <property type="match status" value="1"/>
</dbReference>